<gene>
    <name evidence="2" type="ORF">HLH27_01285</name>
</gene>
<dbReference type="AlphaFoldDB" id="A0A7W4KB28"/>
<evidence type="ECO:0000256" key="1">
    <source>
        <dbReference type="SAM" id="Phobius"/>
    </source>
</evidence>
<keyword evidence="3" id="KW-1185">Reference proteome</keyword>
<keyword evidence="1" id="KW-0812">Transmembrane</keyword>
<organism evidence="2 3">
    <name type="scientific">Gluconacetobacter takamatsuzukensis</name>
    <dbReference type="NCBI Taxonomy" id="1286190"/>
    <lineage>
        <taxon>Bacteria</taxon>
        <taxon>Pseudomonadati</taxon>
        <taxon>Pseudomonadota</taxon>
        <taxon>Alphaproteobacteria</taxon>
        <taxon>Acetobacterales</taxon>
        <taxon>Acetobacteraceae</taxon>
        <taxon>Gluconacetobacter</taxon>
    </lineage>
</organism>
<name>A0A7W4KB28_9PROT</name>
<protein>
    <submittedName>
        <fullName evidence="2">Uncharacterized protein</fullName>
    </submittedName>
</protein>
<accession>A0A7W4KB28</accession>
<evidence type="ECO:0000313" key="2">
    <source>
        <dbReference type="EMBL" id="MBB2203652.1"/>
    </source>
</evidence>
<proteinExistence type="predicted"/>
<keyword evidence="1" id="KW-1133">Transmembrane helix</keyword>
<comment type="caution">
    <text evidence="2">The sequence shown here is derived from an EMBL/GenBank/DDBJ whole genome shotgun (WGS) entry which is preliminary data.</text>
</comment>
<evidence type="ECO:0000313" key="3">
    <source>
        <dbReference type="Proteomes" id="UP000540556"/>
    </source>
</evidence>
<dbReference type="RefSeq" id="WP_182947278.1">
    <property type="nucleotide sequence ID" value="NZ_JABEQK010000001.1"/>
</dbReference>
<feature type="transmembrane region" description="Helical" evidence="1">
    <location>
        <begin position="30"/>
        <end position="51"/>
    </location>
</feature>
<keyword evidence="1" id="KW-0472">Membrane</keyword>
<feature type="transmembrane region" description="Helical" evidence="1">
    <location>
        <begin position="63"/>
        <end position="83"/>
    </location>
</feature>
<dbReference type="Proteomes" id="UP000540556">
    <property type="component" value="Unassembled WGS sequence"/>
</dbReference>
<sequence length="95" mass="8781">MAGGPDIGSAPISVAGGVADRMVAAVSADAAAVGMVVAGPAAVVAAGMVAVRAADMVVAVAEAVVTAVVVVVMEAAGMAVGAVTDAAGSDDRSCR</sequence>
<dbReference type="EMBL" id="JABEQK010000001">
    <property type="protein sequence ID" value="MBB2203652.1"/>
    <property type="molecule type" value="Genomic_DNA"/>
</dbReference>
<reference evidence="2 3" key="1">
    <citation type="submission" date="2020-04" db="EMBL/GenBank/DDBJ databases">
        <title>Description of novel Gluconacetobacter.</title>
        <authorList>
            <person name="Sombolestani A."/>
        </authorList>
    </citation>
    <scope>NUCLEOTIDE SEQUENCE [LARGE SCALE GENOMIC DNA]</scope>
    <source>
        <strain evidence="2 3">LMG 27800</strain>
    </source>
</reference>